<dbReference type="STRING" id="1508404.JMA_03390"/>
<feature type="compositionally biased region" description="Acidic residues" evidence="1">
    <location>
        <begin position="52"/>
        <end position="64"/>
    </location>
</feature>
<reference evidence="3 4" key="1">
    <citation type="submission" date="2014-08" db="EMBL/GenBank/DDBJ databases">
        <title>Complete genome of a marine bacteria Jeotgalibacillus malaysiensis.</title>
        <authorList>
            <person name="Yaakop A.S."/>
            <person name="Chan K.-G."/>
            <person name="Goh K.M."/>
        </authorList>
    </citation>
    <scope>NUCLEOTIDE SEQUENCE [LARGE SCALE GENOMIC DNA]</scope>
    <source>
        <strain evidence="3 4">D5</strain>
    </source>
</reference>
<feature type="compositionally biased region" description="Polar residues" evidence="1">
    <location>
        <begin position="28"/>
        <end position="50"/>
    </location>
</feature>
<dbReference type="HOGENOM" id="CLU_103686_1_0_9"/>
<dbReference type="EMBL" id="CP009416">
    <property type="protein sequence ID" value="AJD89656.1"/>
    <property type="molecule type" value="Genomic_DNA"/>
</dbReference>
<evidence type="ECO:0000313" key="3">
    <source>
        <dbReference type="EMBL" id="AJD89656.1"/>
    </source>
</evidence>
<feature type="signal peptide" evidence="2">
    <location>
        <begin position="1"/>
        <end position="25"/>
    </location>
</feature>
<dbReference type="Proteomes" id="UP000031449">
    <property type="component" value="Chromosome"/>
</dbReference>
<keyword evidence="2" id="KW-0732">Signal</keyword>
<accession>A0A0B5AHV6</accession>
<dbReference type="BioCyc" id="JESP1508404:G14D9-9556-MONOMER"/>
<evidence type="ECO:0000256" key="2">
    <source>
        <dbReference type="SAM" id="SignalP"/>
    </source>
</evidence>
<feature type="chain" id="PRO_5002113116" description="Lipoprotein" evidence="2">
    <location>
        <begin position="26"/>
        <end position="205"/>
    </location>
</feature>
<feature type="region of interest" description="Disordered" evidence="1">
    <location>
        <begin position="24"/>
        <end position="72"/>
    </location>
</feature>
<proteinExistence type="predicted"/>
<protein>
    <recommendedName>
        <fullName evidence="5">Lipoprotein</fullName>
    </recommendedName>
</protein>
<dbReference type="OrthoDB" id="2136654at2"/>
<dbReference type="KEGG" id="jeo:JMA_03390"/>
<evidence type="ECO:0008006" key="5">
    <source>
        <dbReference type="Google" id="ProtNLM"/>
    </source>
</evidence>
<dbReference type="PROSITE" id="PS51257">
    <property type="entry name" value="PROKAR_LIPOPROTEIN"/>
    <property type="match status" value="1"/>
</dbReference>
<dbReference type="AlphaFoldDB" id="A0A0B5AHV6"/>
<gene>
    <name evidence="3" type="ORF">JMA_03390</name>
</gene>
<keyword evidence="4" id="KW-1185">Reference proteome</keyword>
<evidence type="ECO:0000313" key="4">
    <source>
        <dbReference type="Proteomes" id="UP000031449"/>
    </source>
</evidence>
<sequence length="205" mass="22483">MNLVKKCIYLSVMLLLVAGCSDTEADENGSNVSESNTTVEQAEDSAQSGDVASEEESVEIEEQNEVATESSVEEEKQVLSQYSAQEIEYARVWLQLGPNQDIDGLYVEYIPSGTPLNPKDETSDAYPEDVIQLSGSRLVDGSITYSGNGDGTINVYNVSKRWDGVYPVEDENFYTDIIEGTEAVYVETGDPDEVKALIELLEAQI</sequence>
<evidence type="ECO:0000256" key="1">
    <source>
        <dbReference type="SAM" id="MobiDB-lite"/>
    </source>
</evidence>
<name>A0A0B5AHV6_9BACL</name>
<organism evidence="3 4">
    <name type="scientific">Jeotgalibacillus malaysiensis</name>
    <dbReference type="NCBI Taxonomy" id="1508404"/>
    <lineage>
        <taxon>Bacteria</taxon>
        <taxon>Bacillati</taxon>
        <taxon>Bacillota</taxon>
        <taxon>Bacilli</taxon>
        <taxon>Bacillales</taxon>
        <taxon>Caryophanaceae</taxon>
        <taxon>Jeotgalibacillus</taxon>
    </lineage>
</organism>